<dbReference type="SMART" id="SM00119">
    <property type="entry name" value="HECTc"/>
    <property type="match status" value="1"/>
</dbReference>
<dbReference type="Gene3D" id="3.90.1750.10">
    <property type="entry name" value="Hect, E3 ligase catalytic domains"/>
    <property type="match status" value="1"/>
</dbReference>
<keyword evidence="10" id="KW-1185">Reference proteome</keyword>
<protein>
    <recommendedName>
        <fullName evidence="2">HECT-type E3 ubiquitin transferase</fullName>
        <ecNumber evidence="2">2.3.2.26</ecNumber>
    </recommendedName>
</protein>
<evidence type="ECO:0000313" key="9">
    <source>
        <dbReference type="EMBL" id="CAK9023527.1"/>
    </source>
</evidence>
<dbReference type="PROSITE" id="PS50237">
    <property type="entry name" value="HECT"/>
    <property type="match status" value="1"/>
</dbReference>
<evidence type="ECO:0000256" key="2">
    <source>
        <dbReference type="ARBA" id="ARBA00012485"/>
    </source>
</evidence>
<comment type="caution">
    <text evidence="9">The sequence shown here is derived from an EMBL/GenBank/DDBJ whole genome shotgun (WGS) entry which is preliminary data.</text>
</comment>
<evidence type="ECO:0000256" key="1">
    <source>
        <dbReference type="ARBA" id="ARBA00000885"/>
    </source>
</evidence>
<dbReference type="Gene3D" id="3.30.2410.10">
    <property type="entry name" value="Hect, E3 ligase catalytic domain"/>
    <property type="match status" value="1"/>
</dbReference>
<comment type="catalytic activity">
    <reaction evidence="1">
        <text>S-ubiquitinyl-[E2 ubiquitin-conjugating enzyme]-L-cysteine + [acceptor protein]-L-lysine = [E2 ubiquitin-conjugating enzyme]-L-cysteine + N(6)-ubiquitinyl-[acceptor protein]-L-lysine.</text>
        <dbReference type="EC" id="2.3.2.26"/>
    </reaction>
</comment>
<dbReference type="GO" id="GO:0016874">
    <property type="term" value="F:ligase activity"/>
    <property type="evidence" value="ECO:0007669"/>
    <property type="project" value="UniProtKB-KW"/>
</dbReference>
<dbReference type="Pfam" id="PF00415">
    <property type="entry name" value="RCC1"/>
    <property type="match status" value="1"/>
</dbReference>
<dbReference type="InterPro" id="IPR044611">
    <property type="entry name" value="E3A/B/C-like"/>
</dbReference>
<dbReference type="Proteomes" id="UP001642464">
    <property type="component" value="Unassembled WGS sequence"/>
</dbReference>
<feature type="compositionally biased region" description="Low complexity" evidence="7">
    <location>
        <begin position="206"/>
        <end position="220"/>
    </location>
</feature>
<evidence type="ECO:0000256" key="4">
    <source>
        <dbReference type="ARBA" id="ARBA00022786"/>
    </source>
</evidence>
<dbReference type="Gene3D" id="3.30.2160.10">
    <property type="entry name" value="Hect, E3 ligase catalytic domain"/>
    <property type="match status" value="1"/>
</dbReference>
<dbReference type="PANTHER" id="PTHR45700">
    <property type="entry name" value="UBIQUITIN-PROTEIN LIGASE E3C"/>
    <property type="match status" value="1"/>
</dbReference>
<dbReference type="Pfam" id="PF00632">
    <property type="entry name" value="HECT"/>
    <property type="match status" value="1"/>
</dbReference>
<dbReference type="CDD" id="cd00078">
    <property type="entry name" value="HECTc"/>
    <property type="match status" value="1"/>
</dbReference>
<organism evidence="9 10">
    <name type="scientific">Durusdinium trenchii</name>
    <dbReference type="NCBI Taxonomy" id="1381693"/>
    <lineage>
        <taxon>Eukaryota</taxon>
        <taxon>Sar</taxon>
        <taxon>Alveolata</taxon>
        <taxon>Dinophyceae</taxon>
        <taxon>Suessiales</taxon>
        <taxon>Symbiodiniaceae</taxon>
        <taxon>Durusdinium</taxon>
    </lineage>
</organism>
<accession>A0ABP0KBQ9</accession>
<dbReference type="InterPro" id="IPR000408">
    <property type="entry name" value="Reg_chr_condens"/>
</dbReference>
<dbReference type="SUPFAM" id="SSF56204">
    <property type="entry name" value="Hect, E3 ligase catalytic domain"/>
    <property type="match status" value="1"/>
</dbReference>
<feature type="domain" description="HECT" evidence="8">
    <location>
        <begin position="938"/>
        <end position="1266"/>
    </location>
</feature>
<dbReference type="SUPFAM" id="SSF50985">
    <property type="entry name" value="RCC1/BLIP-II"/>
    <property type="match status" value="1"/>
</dbReference>
<dbReference type="Gene3D" id="2.130.10.30">
    <property type="entry name" value="Regulator of chromosome condensation 1/beta-lactamase-inhibitor protein II"/>
    <property type="match status" value="2"/>
</dbReference>
<name>A0ABP0KBQ9_9DINO</name>
<sequence length="1266" mass="137752">MEAQVVAAVAESVRLRLSGSSSTALVGWLGGEEARARGRGTSEIAQPEDVELASMLRLSPQGVNEVFIPSGFSRIVQVCGTQDRLYLLTDAGDLLGVGDNTHRLVDPGPFAGASVDGVQHIDFPDFAKDKILEVACSTEHTVLLMQTGTVLTWGKDREVHAVSLPDMPAAVRCTERSTTLLSVQGRVFTLGDVGVGALGRGLSDCKSASGGSVSSGSGVKPKPKPKSKGGAAKKRLSASSVRSSLSTISTRFSRDSSTKSLGSSVGGLSDEALRVQSLLDGVPIDLIECGRLHCIAVTASGLVYGWGQNESLQVSRFEPREDLFVPVRVPLPERARLVSCGDAHTVYLLDSGAVYLASDQFHGKVPFFEVNSIDVHSIASSANQTLLMSTSGTIFSFVLDSGDGRRHRSKSSSKRGPVEVTVMRQPGTQTQAVFRIAMGGQGQCFALLSEDEGEVEKRREQPLETLGPHFAFRVSGQDLYLLAMQILEGGEAEASNSIEELHLNLVRLFSVPEVLASSFMLPAASQRGPLPAGPRSAPAPSTAGISVPLMEDGKVVLPVRSGDYEDVGAGTGAQDAEGADLLFGLGFGSGLDYDAISRMDAVVEVCNQTKSGLAKAVRVLMSRAVRGLVDSAQKVTEPDQLRPYLLLLVCPLLSHLALEEYAVLVQSIECFSTQIQSLFFRWIFLEIPADVLERNVVGPLARIVGSNLKPLISGTMKDEMMNTMHWYCDLLNCLFALNESRGACEIYGAANAEGFVIPRMIPREAFCAHGMSLMAEKDVLKLLLDWKKKGNEDGLLKDKVFLLLHDGGEAAAASVSATAAEAAVAAVGANVPAAAATGSLASRAKKRFSLRSVKSAGSGVGDGRPRRYSRAPASSFIFNYPFLFSVSFKSEMMRWEDNERRTRLQEYARIRGLGPRFILTVRRNHLLEDTQEKIANAVPFELAMPMLVIFEGEEGLDGGGVRKEFFQLLSLELFHPQRGMFVPVAGDKLWFNAEASDPESLRMFRLAGQLLGLSLYNSATLDVDFPLIMYRILLDALPEKLNVDQALRFLQELDPMHARGLHQMLHFEDDSVDFKEVFPFTFDNLKKHGDRIPVTMKNREQYVELTVEDLLIHSVAPMVSALREGFDGVFQTPLATFRILRPEELELIMTGSPDLDMDVLKSVTRYEGGYSQDHPTILAFWEVIAEMTPDQHRDLLRFVTGVPKVPIDGAESLRFTIQRAGVDSMQLPTASTCFNILLLPDYASKHKLRDRVLLATQNSGSGFFLR</sequence>
<evidence type="ECO:0000256" key="3">
    <source>
        <dbReference type="ARBA" id="ARBA00022679"/>
    </source>
</evidence>
<dbReference type="GO" id="GO:0016740">
    <property type="term" value="F:transferase activity"/>
    <property type="evidence" value="ECO:0007669"/>
    <property type="project" value="UniProtKB-KW"/>
</dbReference>
<dbReference type="InterPro" id="IPR035983">
    <property type="entry name" value="Hect_E3_ubiquitin_ligase"/>
</dbReference>
<feature type="compositionally biased region" description="Basic residues" evidence="7">
    <location>
        <begin position="221"/>
        <end position="236"/>
    </location>
</feature>
<evidence type="ECO:0000256" key="6">
    <source>
        <dbReference type="PROSITE-ProRule" id="PRU00235"/>
    </source>
</evidence>
<keyword evidence="4 5" id="KW-0833">Ubl conjugation pathway</keyword>
<evidence type="ECO:0000256" key="7">
    <source>
        <dbReference type="SAM" id="MobiDB-lite"/>
    </source>
</evidence>
<dbReference type="EC" id="2.3.2.26" evidence="2"/>
<dbReference type="InterPro" id="IPR009091">
    <property type="entry name" value="RCC1/BLIP-II"/>
</dbReference>
<feature type="repeat" description="RCC1" evidence="6">
    <location>
        <begin position="301"/>
        <end position="351"/>
    </location>
</feature>
<dbReference type="InterPro" id="IPR000569">
    <property type="entry name" value="HECT_dom"/>
</dbReference>
<proteinExistence type="predicted"/>
<keyword evidence="3 9" id="KW-0808">Transferase</keyword>
<keyword evidence="9" id="KW-0436">Ligase</keyword>
<feature type="active site" description="Glycyl thioester intermediate" evidence="5">
    <location>
        <position position="1233"/>
    </location>
</feature>
<gene>
    <name evidence="9" type="ORF">SCF082_LOCUS16248</name>
</gene>
<feature type="region of interest" description="Disordered" evidence="7">
    <location>
        <begin position="204"/>
        <end position="239"/>
    </location>
</feature>
<dbReference type="PROSITE" id="PS50012">
    <property type="entry name" value="RCC1_3"/>
    <property type="match status" value="1"/>
</dbReference>
<evidence type="ECO:0000259" key="8">
    <source>
        <dbReference type="PROSITE" id="PS50237"/>
    </source>
</evidence>
<evidence type="ECO:0000256" key="5">
    <source>
        <dbReference type="PROSITE-ProRule" id="PRU00104"/>
    </source>
</evidence>
<dbReference type="EMBL" id="CAXAMM010010517">
    <property type="protein sequence ID" value="CAK9023527.1"/>
    <property type="molecule type" value="Genomic_DNA"/>
</dbReference>
<reference evidence="9 10" key="1">
    <citation type="submission" date="2024-02" db="EMBL/GenBank/DDBJ databases">
        <authorList>
            <person name="Chen Y."/>
            <person name="Shah S."/>
            <person name="Dougan E. K."/>
            <person name="Thang M."/>
            <person name="Chan C."/>
        </authorList>
    </citation>
    <scope>NUCLEOTIDE SEQUENCE [LARGE SCALE GENOMIC DNA]</scope>
</reference>
<evidence type="ECO:0000313" key="10">
    <source>
        <dbReference type="Proteomes" id="UP001642464"/>
    </source>
</evidence>